<dbReference type="EMBL" id="JANAWD010000475">
    <property type="protein sequence ID" value="KAJ3478896.1"/>
    <property type="molecule type" value="Genomic_DNA"/>
</dbReference>
<reference evidence="2" key="1">
    <citation type="submission" date="2022-07" db="EMBL/GenBank/DDBJ databases">
        <title>Genome Sequence of Physisporinus lineatus.</title>
        <authorList>
            <person name="Buettner E."/>
        </authorList>
    </citation>
    <scope>NUCLEOTIDE SEQUENCE</scope>
    <source>
        <strain evidence="2">VT162</strain>
    </source>
</reference>
<accession>A0AAD5V024</accession>
<gene>
    <name evidence="2" type="ORF">NLI96_g9427</name>
</gene>
<dbReference type="Proteomes" id="UP001212997">
    <property type="component" value="Unassembled WGS sequence"/>
</dbReference>
<evidence type="ECO:0000313" key="2">
    <source>
        <dbReference type="EMBL" id="KAJ3478896.1"/>
    </source>
</evidence>
<feature type="region of interest" description="Disordered" evidence="1">
    <location>
        <begin position="1"/>
        <end position="30"/>
    </location>
</feature>
<sequence>MSESFRLKRNPPDSSCGPDSGDPFGVGDARCDSPDRIAGIECGPVTNCSEDPSVKKQRGGTVCLRSILDTETGYGSLSYKEVVVLAGHEMHRKSSGLQRHWTKVQNNSKTTSQFRWRTIPNQTPQWGGTQPLDLEAVFEL</sequence>
<proteinExistence type="predicted"/>
<comment type="caution">
    <text evidence="2">The sequence shown here is derived from an EMBL/GenBank/DDBJ whole genome shotgun (WGS) entry which is preliminary data.</text>
</comment>
<dbReference type="AlphaFoldDB" id="A0AAD5V024"/>
<name>A0AAD5V024_9APHY</name>
<protein>
    <submittedName>
        <fullName evidence="2">Uncharacterized protein</fullName>
    </submittedName>
</protein>
<keyword evidence="3" id="KW-1185">Reference proteome</keyword>
<organism evidence="2 3">
    <name type="scientific">Meripilus lineatus</name>
    <dbReference type="NCBI Taxonomy" id="2056292"/>
    <lineage>
        <taxon>Eukaryota</taxon>
        <taxon>Fungi</taxon>
        <taxon>Dikarya</taxon>
        <taxon>Basidiomycota</taxon>
        <taxon>Agaricomycotina</taxon>
        <taxon>Agaricomycetes</taxon>
        <taxon>Polyporales</taxon>
        <taxon>Meripilaceae</taxon>
        <taxon>Meripilus</taxon>
    </lineage>
</organism>
<evidence type="ECO:0000256" key="1">
    <source>
        <dbReference type="SAM" id="MobiDB-lite"/>
    </source>
</evidence>
<evidence type="ECO:0000313" key="3">
    <source>
        <dbReference type="Proteomes" id="UP001212997"/>
    </source>
</evidence>